<keyword evidence="2" id="KW-0812">Transmembrane</keyword>
<evidence type="ECO:0000256" key="1">
    <source>
        <dbReference type="SAM" id="MobiDB-lite"/>
    </source>
</evidence>
<name>A0A1G6M5C5_9ACTN</name>
<keyword evidence="4" id="KW-1185">Reference proteome</keyword>
<reference evidence="4" key="1">
    <citation type="submission" date="2016-10" db="EMBL/GenBank/DDBJ databases">
        <authorList>
            <person name="Varghese N."/>
            <person name="Submissions S."/>
        </authorList>
    </citation>
    <scope>NUCLEOTIDE SEQUENCE [LARGE SCALE GENOMIC DNA]</scope>
    <source>
        <strain evidence="4">DSM 45421</strain>
    </source>
</reference>
<proteinExistence type="predicted"/>
<dbReference type="STRING" id="1190417.SAMN05660690_1687"/>
<accession>A0A1G6M5C5</accession>
<dbReference type="RefSeq" id="WP_245691972.1">
    <property type="nucleotide sequence ID" value="NZ_FMZF01000002.1"/>
</dbReference>
<feature type="region of interest" description="Disordered" evidence="1">
    <location>
        <begin position="75"/>
        <end position="120"/>
    </location>
</feature>
<feature type="compositionally biased region" description="Basic and acidic residues" evidence="1">
    <location>
        <begin position="103"/>
        <end position="120"/>
    </location>
</feature>
<organism evidence="3 4">
    <name type="scientific">Geodermatophilus telluris</name>
    <dbReference type="NCBI Taxonomy" id="1190417"/>
    <lineage>
        <taxon>Bacteria</taxon>
        <taxon>Bacillati</taxon>
        <taxon>Actinomycetota</taxon>
        <taxon>Actinomycetes</taxon>
        <taxon>Geodermatophilales</taxon>
        <taxon>Geodermatophilaceae</taxon>
        <taxon>Geodermatophilus</taxon>
    </lineage>
</organism>
<evidence type="ECO:0000256" key="2">
    <source>
        <dbReference type="SAM" id="Phobius"/>
    </source>
</evidence>
<protein>
    <submittedName>
        <fullName evidence="3">Uncharacterized protein</fullName>
    </submittedName>
</protein>
<dbReference type="Proteomes" id="UP000199416">
    <property type="component" value="Unassembled WGS sequence"/>
</dbReference>
<keyword evidence="2" id="KW-1133">Transmembrane helix</keyword>
<feature type="transmembrane region" description="Helical" evidence="2">
    <location>
        <begin position="32"/>
        <end position="50"/>
    </location>
</feature>
<dbReference type="EMBL" id="FMZF01000002">
    <property type="protein sequence ID" value="SDC50557.1"/>
    <property type="molecule type" value="Genomic_DNA"/>
</dbReference>
<evidence type="ECO:0000313" key="3">
    <source>
        <dbReference type="EMBL" id="SDC50557.1"/>
    </source>
</evidence>
<dbReference type="AlphaFoldDB" id="A0A1G6M5C5"/>
<keyword evidence="2" id="KW-0472">Membrane</keyword>
<sequence length="120" mass="12637">MTAVLVQGVLAQGVLAAEEQLPEDVGKSGPLGLFLVLVLLVAAALLVKSMSGHLKRLPRSFDAPDDDGPAVVVPDTPAELVDRPRQPGQDLLDTLRRAPRAIEGPRPERGDGGRTDPPAH</sequence>
<gene>
    <name evidence="3" type="ORF">SAMN05660690_1687</name>
</gene>
<evidence type="ECO:0000313" key="4">
    <source>
        <dbReference type="Proteomes" id="UP000199416"/>
    </source>
</evidence>